<accession>A0ABP6LSU7</accession>
<evidence type="ECO:0000256" key="1">
    <source>
        <dbReference type="SAM" id="MobiDB-lite"/>
    </source>
</evidence>
<name>A0ABP6LSU7_9MICC</name>
<organism evidence="4 5">
    <name type="scientific">Nesterenkonia aethiopica</name>
    <dbReference type="NCBI Taxonomy" id="269144"/>
    <lineage>
        <taxon>Bacteria</taxon>
        <taxon>Bacillati</taxon>
        <taxon>Actinomycetota</taxon>
        <taxon>Actinomycetes</taxon>
        <taxon>Micrococcales</taxon>
        <taxon>Micrococcaceae</taxon>
        <taxon>Nesterenkonia</taxon>
    </lineage>
</organism>
<comment type="caution">
    <text evidence="4">The sequence shown here is derived from an EMBL/GenBank/DDBJ whole genome shotgun (WGS) entry which is preliminary data.</text>
</comment>
<dbReference type="PROSITE" id="PS51257">
    <property type="entry name" value="PROKAR_LIPOPROTEIN"/>
    <property type="match status" value="1"/>
</dbReference>
<feature type="signal peptide" evidence="2">
    <location>
        <begin position="1"/>
        <end position="27"/>
    </location>
</feature>
<dbReference type="PROSITE" id="PS50213">
    <property type="entry name" value="FAS1"/>
    <property type="match status" value="1"/>
</dbReference>
<dbReference type="SUPFAM" id="SSF82153">
    <property type="entry name" value="FAS1 domain"/>
    <property type="match status" value="1"/>
</dbReference>
<feature type="region of interest" description="Disordered" evidence="1">
    <location>
        <begin position="29"/>
        <end position="67"/>
    </location>
</feature>
<dbReference type="Pfam" id="PF02469">
    <property type="entry name" value="Fasciclin"/>
    <property type="match status" value="1"/>
</dbReference>
<dbReference type="InterPro" id="IPR000782">
    <property type="entry name" value="FAS1_domain"/>
</dbReference>
<dbReference type="PANTHER" id="PTHR10900:SF77">
    <property type="entry name" value="FI19380P1"/>
    <property type="match status" value="1"/>
</dbReference>
<evidence type="ECO:0000313" key="4">
    <source>
        <dbReference type="EMBL" id="GAA3059201.1"/>
    </source>
</evidence>
<protein>
    <recommendedName>
        <fullName evidence="3">FAS1 domain-containing protein</fullName>
    </recommendedName>
</protein>
<feature type="domain" description="FAS1" evidence="3">
    <location>
        <begin position="102"/>
        <end position="234"/>
    </location>
</feature>
<evidence type="ECO:0000256" key="2">
    <source>
        <dbReference type="SAM" id="SignalP"/>
    </source>
</evidence>
<gene>
    <name evidence="4" type="ORF">GCM10010529_11120</name>
</gene>
<dbReference type="Proteomes" id="UP001500236">
    <property type="component" value="Unassembled WGS sequence"/>
</dbReference>
<keyword evidence="2" id="KW-0732">Signal</keyword>
<dbReference type="PANTHER" id="PTHR10900">
    <property type="entry name" value="PERIOSTIN-RELATED"/>
    <property type="match status" value="1"/>
</dbReference>
<dbReference type="EMBL" id="BAAAVT010000006">
    <property type="protein sequence ID" value="GAA3059201.1"/>
    <property type="molecule type" value="Genomic_DNA"/>
</dbReference>
<keyword evidence="5" id="KW-1185">Reference proteome</keyword>
<dbReference type="RefSeq" id="WP_070160823.1">
    <property type="nucleotide sequence ID" value="NZ_BAAAVT010000006.1"/>
</dbReference>
<dbReference type="SMART" id="SM00554">
    <property type="entry name" value="FAS1"/>
    <property type="match status" value="1"/>
</dbReference>
<evidence type="ECO:0000313" key="5">
    <source>
        <dbReference type="Proteomes" id="UP001500236"/>
    </source>
</evidence>
<dbReference type="InterPro" id="IPR050904">
    <property type="entry name" value="Adhesion/Biosynth-related"/>
</dbReference>
<dbReference type="Gene3D" id="2.30.180.10">
    <property type="entry name" value="FAS1 domain"/>
    <property type="match status" value="1"/>
</dbReference>
<feature type="chain" id="PRO_5046222353" description="FAS1 domain-containing protein" evidence="2">
    <location>
        <begin position="28"/>
        <end position="241"/>
    </location>
</feature>
<reference evidence="5" key="1">
    <citation type="journal article" date="2019" name="Int. J. Syst. Evol. Microbiol.">
        <title>The Global Catalogue of Microorganisms (GCM) 10K type strain sequencing project: providing services to taxonomists for standard genome sequencing and annotation.</title>
        <authorList>
            <consortium name="The Broad Institute Genomics Platform"/>
            <consortium name="The Broad Institute Genome Sequencing Center for Infectious Disease"/>
            <person name="Wu L."/>
            <person name="Ma J."/>
        </authorList>
    </citation>
    <scope>NUCLEOTIDE SEQUENCE [LARGE SCALE GENOMIC DNA]</scope>
    <source>
        <strain evidence="5">JCM 14309</strain>
    </source>
</reference>
<proteinExistence type="predicted"/>
<sequence length="241" mass="24768">MKTQTKSTASAILGIGVISLLGLTACADDTAEDEAPAEGQEEMTQDDGATETDEDMDDDAAAQDDADMEEGMDPAADLVGAACGDYAEQVPDGDGSVEGMAQDPVATAASNNPMLTTLTAAVSGELNPDVDLVDTLNGDEFTVLAPVDDAFADVPEDDLNALAEDADALTSVLTYHVIPGQLSPDEIAGEHETVNGDTVEITGEGDELMFDEAGLVCGGVQTANATVYMIDGVLMPEMAEQ</sequence>
<dbReference type="InterPro" id="IPR036378">
    <property type="entry name" value="FAS1_dom_sf"/>
</dbReference>
<evidence type="ECO:0000259" key="3">
    <source>
        <dbReference type="PROSITE" id="PS50213"/>
    </source>
</evidence>